<organism evidence="1">
    <name type="scientific">Klebsiella pneumoniae</name>
    <dbReference type="NCBI Taxonomy" id="573"/>
    <lineage>
        <taxon>Bacteria</taxon>
        <taxon>Pseudomonadati</taxon>
        <taxon>Pseudomonadota</taxon>
        <taxon>Gammaproteobacteria</taxon>
        <taxon>Enterobacterales</taxon>
        <taxon>Enterobacteriaceae</taxon>
        <taxon>Klebsiella/Raoultella group</taxon>
        <taxon>Klebsiella</taxon>
        <taxon>Klebsiella pneumoniae complex</taxon>
    </lineage>
</organism>
<evidence type="ECO:0000313" key="1">
    <source>
        <dbReference type="EMBL" id="TCX36614.1"/>
    </source>
</evidence>
<protein>
    <recommendedName>
        <fullName evidence="2">Lipoprotein</fullName>
    </recommendedName>
</protein>
<gene>
    <name evidence="1" type="ORF">ETE75_20345</name>
</gene>
<dbReference type="EMBL" id="SDCJ01000016">
    <property type="protein sequence ID" value="TCX36614.1"/>
    <property type="molecule type" value="Genomic_DNA"/>
</dbReference>
<sequence length="170" mass="19830">MIKKIYMLIGCGLLAGCGLLKGPPVYKPYVPRVEEPLIYTDAWVYSDCMIYDRETKLTYYSKNKIISANTAPEKGFIGRPAQFMVIDQSSPFGHKILSPKLHFFHETGTFINRSSAETDDYYYGQRGLLNQYYLEFAIIHKPTNTYRYYECDTRVFEKKKIRVEDFLVVN</sequence>
<comment type="caution">
    <text evidence="1">The sequence shown here is derived from an EMBL/GenBank/DDBJ whole genome shotgun (WGS) entry which is preliminary data.</text>
</comment>
<dbReference type="RefSeq" id="WP_048255523.1">
    <property type="nucleotide sequence ID" value="NZ_CABWPA010000036.1"/>
</dbReference>
<dbReference type="AlphaFoldDB" id="A0A483IUJ3"/>
<evidence type="ECO:0008006" key="2">
    <source>
        <dbReference type="Google" id="ProtNLM"/>
    </source>
</evidence>
<accession>A0A483IUJ3</accession>
<dbReference type="PROSITE" id="PS51257">
    <property type="entry name" value="PROKAR_LIPOPROTEIN"/>
    <property type="match status" value="1"/>
</dbReference>
<proteinExistence type="predicted"/>
<reference evidence="1" key="1">
    <citation type="submission" date="2019-01" db="EMBL/GenBank/DDBJ databases">
        <authorList>
            <person name="Lista F."/>
            <person name="Anselmo A."/>
        </authorList>
    </citation>
    <scope>NUCLEOTIDE SEQUENCE</scope>
    <source>
        <strain evidence="1">13S</strain>
    </source>
</reference>
<name>A0A483IUJ3_KLEPN</name>